<dbReference type="EMBL" id="VJMF01000020">
    <property type="protein sequence ID" value="TRL36481.1"/>
    <property type="molecule type" value="Genomic_DNA"/>
</dbReference>
<dbReference type="AlphaFoldDB" id="A0A549T3M7"/>
<name>A0A549T3M7_METSR</name>
<sequence>MGLDLLASVSFERLQAPFESASDALARFDERLRSSPVAEAFVLRAHFHDACAALWRAGEFVQLEDLVLHDAGTDVHTPTHELVRAHAVLLTRRRIADREPGWALTTDGLASLRGAGRLHGAACESTTGSGATGEAAVRELDEEDDETILTGEFAEIDELLARTSRVIERAEPAPLKRDDSGLVYDEDWDEEARFAEWRECLGRAQNLPPLMAASIALDAWEEIEPLQRSAWLGPLLAAALLRSRGKTRQCLTALHSGFRQTKYRRVGRDDFESRLVAFACAIETMAKADAKELDRLTLARELLLRKCKGRRTNSRMSQLVDLCLASPVVTVPLAAKELRVSQQAATTMIGELSSNLRELTGRGRYRAWAII</sequence>
<feature type="domain" description="HTH DNA binding" evidence="2">
    <location>
        <begin position="317"/>
        <end position="371"/>
    </location>
</feature>
<protein>
    <submittedName>
        <fullName evidence="3">DUF1612 domain-containing protein</fullName>
    </submittedName>
</protein>
<evidence type="ECO:0000259" key="2">
    <source>
        <dbReference type="Pfam" id="PF11972"/>
    </source>
</evidence>
<gene>
    <name evidence="3" type="ORF">FM996_04800</name>
</gene>
<dbReference type="InterPro" id="IPR048017">
    <property type="entry name" value="Y4cF-like"/>
</dbReference>
<dbReference type="NCBIfam" id="NF040876">
    <property type="entry name" value="RHE_PE00001_fam"/>
    <property type="match status" value="1"/>
</dbReference>
<evidence type="ECO:0000259" key="1">
    <source>
        <dbReference type="Pfam" id="PF07756"/>
    </source>
</evidence>
<organism evidence="3 4">
    <name type="scientific">Methylosinus sporium</name>
    <dbReference type="NCBI Taxonomy" id="428"/>
    <lineage>
        <taxon>Bacteria</taxon>
        <taxon>Pseudomonadati</taxon>
        <taxon>Pseudomonadota</taxon>
        <taxon>Alphaproteobacteria</taxon>
        <taxon>Hyphomicrobiales</taxon>
        <taxon>Methylocystaceae</taxon>
        <taxon>Methylosinus</taxon>
    </lineage>
</organism>
<dbReference type="Pfam" id="PF07756">
    <property type="entry name" value="DUF1612"/>
    <property type="match status" value="1"/>
</dbReference>
<feature type="domain" description="DUF1612" evidence="1">
    <location>
        <begin position="182"/>
        <end position="307"/>
    </location>
</feature>
<evidence type="ECO:0000313" key="4">
    <source>
        <dbReference type="Proteomes" id="UP000316781"/>
    </source>
</evidence>
<accession>A0A549T3M7</accession>
<dbReference type="InterPro" id="IPR011670">
    <property type="entry name" value="DUF1612"/>
</dbReference>
<dbReference type="Pfam" id="PF11972">
    <property type="entry name" value="HTH_13"/>
    <property type="match status" value="1"/>
</dbReference>
<dbReference type="RefSeq" id="WP_142862069.1">
    <property type="nucleotide sequence ID" value="NZ_VJMF01000020.1"/>
</dbReference>
<reference evidence="3 4" key="1">
    <citation type="submission" date="2019-07" db="EMBL/GenBank/DDBJ databases">
        <title>Ln-dependent methylotrophs.</title>
        <authorList>
            <person name="Tani A."/>
        </authorList>
    </citation>
    <scope>NUCLEOTIDE SEQUENCE [LARGE SCALE GENOMIC DNA]</scope>
    <source>
        <strain evidence="3 4">SM89A</strain>
    </source>
</reference>
<proteinExistence type="predicted"/>
<comment type="caution">
    <text evidence="3">The sequence shown here is derived from an EMBL/GenBank/DDBJ whole genome shotgun (WGS) entry which is preliminary data.</text>
</comment>
<evidence type="ECO:0000313" key="3">
    <source>
        <dbReference type="EMBL" id="TRL36481.1"/>
    </source>
</evidence>
<dbReference type="Proteomes" id="UP000316781">
    <property type="component" value="Unassembled WGS sequence"/>
</dbReference>
<dbReference type="InterPro" id="IPR021068">
    <property type="entry name" value="HTH_DNA-bd"/>
</dbReference>